<reference evidence="2 3" key="1">
    <citation type="submission" date="2020-12" db="EMBL/GenBank/DDBJ databases">
        <title>Draft genome sequences of nine environmental bacterial isolates colonizing plastic.</title>
        <authorList>
            <person name="Borre I."/>
            <person name="Sonnenschein E.C."/>
        </authorList>
    </citation>
    <scope>NUCLEOTIDE SEQUENCE [LARGE SCALE GENOMIC DNA]</scope>
    <source>
        <strain evidence="2 3">IB30</strain>
    </source>
</reference>
<evidence type="ECO:0000313" key="3">
    <source>
        <dbReference type="Proteomes" id="UP000649232"/>
    </source>
</evidence>
<feature type="signal peptide" evidence="1">
    <location>
        <begin position="1"/>
        <end position="25"/>
    </location>
</feature>
<keyword evidence="1" id="KW-0732">Signal</keyword>
<feature type="chain" id="PRO_5045716155" evidence="1">
    <location>
        <begin position="26"/>
        <end position="193"/>
    </location>
</feature>
<dbReference type="EMBL" id="JAEILT010000066">
    <property type="protein sequence ID" value="MBJ2139024.1"/>
    <property type="molecule type" value="Genomic_DNA"/>
</dbReference>
<evidence type="ECO:0000313" key="2">
    <source>
        <dbReference type="EMBL" id="MBJ2139024.1"/>
    </source>
</evidence>
<dbReference type="RefSeq" id="WP_198826178.1">
    <property type="nucleotide sequence ID" value="NZ_JAEILT010000066.1"/>
</dbReference>
<dbReference type="Gene3D" id="2.40.50.870">
    <property type="entry name" value="Protein of unknown function (DUF3299)"/>
    <property type="match status" value="1"/>
</dbReference>
<comment type="caution">
    <text evidence="2">The sequence shown here is derived from an EMBL/GenBank/DDBJ whole genome shotgun (WGS) entry which is preliminary data.</text>
</comment>
<protein>
    <submittedName>
        <fullName evidence="2">DUF3299 domain-containing protein</fullName>
    </submittedName>
</protein>
<evidence type="ECO:0000256" key="1">
    <source>
        <dbReference type="SAM" id="SignalP"/>
    </source>
</evidence>
<name>A0ABS0WKM4_9ALTE</name>
<dbReference type="Pfam" id="PF11736">
    <property type="entry name" value="DUF3299"/>
    <property type="match status" value="1"/>
</dbReference>
<dbReference type="InterPro" id="IPR021727">
    <property type="entry name" value="DUF3299"/>
</dbReference>
<accession>A0ABS0WKM4</accession>
<proteinExistence type="predicted"/>
<dbReference type="Proteomes" id="UP000649232">
    <property type="component" value="Unassembled WGS sequence"/>
</dbReference>
<organism evidence="2 3">
    <name type="scientific">Paraglaciecola chathamensis</name>
    <dbReference type="NCBI Taxonomy" id="368405"/>
    <lineage>
        <taxon>Bacteria</taxon>
        <taxon>Pseudomonadati</taxon>
        <taxon>Pseudomonadota</taxon>
        <taxon>Gammaproteobacteria</taxon>
        <taxon>Alteromonadales</taxon>
        <taxon>Alteromonadaceae</taxon>
        <taxon>Paraglaciecola</taxon>
    </lineage>
</organism>
<gene>
    <name evidence="2" type="ORF">JEU11_21510</name>
</gene>
<sequence>MKTQILPVRVIALLLIIILPNVAHAEQASESYQEIEWIALMPKDDLDALMNPPDYLLGIEDGSEQDSVEALNEKEGVDENTKRFQNALSSTRVIDTYADKRIRISGFIVPLQSDDSQQVTEFFIVPYFGACLHMPPPPPNQIIHSKAPQGIQLDSLYDPFWFEGTLVIDTEENSLGTSAYRLKLNKAYPFEEE</sequence>